<protein>
    <submittedName>
        <fullName evidence="1">Uncharacterized protein</fullName>
    </submittedName>
</protein>
<name>A0ABV5IPJ2_9ACTN</name>
<sequence>MAGLDIHFDALDDCRIAANGVVGKFGDLADDYPAKAADSSIFGKLADSSALATVVDRVENTADREFNKAKSLVQSVERALDLVQSNVRKANSPA</sequence>
<evidence type="ECO:0000313" key="2">
    <source>
        <dbReference type="Proteomes" id="UP001589647"/>
    </source>
</evidence>
<proteinExistence type="predicted"/>
<reference evidence="1 2" key="1">
    <citation type="submission" date="2024-09" db="EMBL/GenBank/DDBJ databases">
        <authorList>
            <person name="Sun Q."/>
            <person name="Mori K."/>
        </authorList>
    </citation>
    <scope>NUCLEOTIDE SEQUENCE [LARGE SCALE GENOMIC DNA]</scope>
    <source>
        <strain evidence="1 2">CCM 3426</strain>
    </source>
</reference>
<evidence type="ECO:0000313" key="1">
    <source>
        <dbReference type="EMBL" id="MFB9206428.1"/>
    </source>
</evidence>
<dbReference type="RefSeq" id="WP_189651168.1">
    <property type="nucleotide sequence ID" value="NZ_BMRC01000017.1"/>
</dbReference>
<gene>
    <name evidence="1" type="ORF">ACFFV7_34890</name>
</gene>
<comment type="caution">
    <text evidence="1">The sequence shown here is derived from an EMBL/GenBank/DDBJ whole genome shotgun (WGS) entry which is preliminary data.</text>
</comment>
<dbReference type="Proteomes" id="UP001589647">
    <property type="component" value="Unassembled WGS sequence"/>
</dbReference>
<keyword evidence="2" id="KW-1185">Reference proteome</keyword>
<dbReference type="EMBL" id="JBHMEI010000037">
    <property type="protein sequence ID" value="MFB9206428.1"/>
    <property type="molecule type" value="Genomic_DNA"/>
</dbReference>
<organism evidence="1 2">
    <name type="scientific">Nonomuraea spiralis</name>
    <dbReference type="NCBI Taxonomy" id="46182"/>
    <lineage>
        <taxon>Bacteria</taxon>
        <taxon>Bacillati</taxon>
        <taxon>Actinomycetota</taxon>
        <taxon>Actinomycetes</taxon>
        <taxon>Streptosporangiales</taxon>
        <taxon>Streptosporangiaceae</taxon>
        <taxon>Nonomuraea</taxon>
    </lineage>
</organism>
<accession>A0ABV5IPJ2</accession>